<keyword evidence="4" id="KW-0723">Serine/threonine-protein kinase</keyword>
<dbReference type="PROSITE" id="PS00108">
    <property type="entry name" value="PROTEIN_KINASE_ST"/>
    <property type="match status" value="1"/>
</dbReference>
<keyword evidence="1 3" id="KW-0547">Nucleotide-binding</keyword>
<dbReference type="InterPro" id="IPR050167">
    <property type="entry name" value="Ser_Thr_protein_kinase"/>
</dbReference>
<keyword evidence="4" id="KW-0808">Transferase</keyword>
<protein>
    <recommendedName>
        <fullName evidence="6">Protein kinase domain-containing protein</fullName>
    </recommendedName>
</protein>
<dbReference type="PROSITE" id="PS00107">
    <property type="entry name" value="PROTEIN_KINASE_ATP"/>
    <property type="match status" value="1"/>
</dbReference>
<dbReference type="PROSITE" id="PS50011">
    <property type="entry name" value="PROTEIN_KINASE_DOM"/>
    <property type="match status" value="1"/>
</dbReference>
<evidence type="ECO:0000256" key="4">
    <source>
        <dbReference type="RuleBase" id="RU000304"/>
    </source>
</evidence>
<evidence type="ECO:0000256" key="1">
    <source>
        <dbReference type="ARBA" id="ARBA00022741"/>
    </source>
</evidence>
<dbReference type="InterPro" id="IPR017441">
    <property type="entry name" value="Protein_kinase_ATP_BS"/>
</dbReference>
<proteinExistence type="inferred from homology"/>
<evidence type="ECO:0000256" key="3">
    <source>
        <dbReference type="PROSITE-ProRule" id="PRU10141"/>
    </source>
</evidence>
<keyword evidence="5" id="KW-0175">Coiled coil</keyword>
<dbReference type="InterPro" id="IPR011009">
    <property type="entry name" value="Kinase-like_dom_sf"/>
</dbReference>
<dbReference type="InterPro" id="IPR008271">
    <property type="entry name" value="Ser/Thr_kinase_AS"/>
</dbReference>
<evidence type="ECO:0000259" key="6">
    <source>
        <dbReference type="PROSITE" id="PS50011"/>
    </source>
</evidence>
<keyword evidence="4" id="KW-0418">Kinase</keyword>
<dbReference type="Gene3D" id="1.10.510.10">
    <property type="entry name" value="Transferase(Phosphotransferase) domain 1"/>
    <property type="match status" value="1"/>
</dbReference>
<dbReference type="Proteomes" id="UP001470230">
    <property type="component" value="Unassembled WGS sequence"/>
</dbReference>
<evidence type="ECO:0000313" key="8">
    <source>
        <dbReference type="Proteomes" id="UP001470230"/>
    </source>
</evidence>
<evidence type="ECO:0000313" key="7">
    <source>
        <dbReference type="EMBL" id="KAK8880978.1"/>
    </source>
</evidence>
<dbReference type="EMBL" id="JAPFFF010000010">
    <property type="protein sequence ID" value="KAK8880978.1"/>
    <property type="molecule type" value="Genomic_DNA"/>
</dbReference>
<accession>A0ABR2JQT4</accession>
<evidence type="ECO:0000256" key="5">
    <source>
        <dbReference type="SAM" id="Coils"/>
    </source>
</evidence>
<comment type="caution">
    <text evidence="7">The sequence shown here is derived from an EMBL/GenBank/DDBJ whole genome shotgun (WGS) entry which is preliminary data.</text>
</comment>
<gene>
    <name evidence="7" type="ORF">M9Y10_003686</name>
</gene>
<feature type="domain" description="Protein kinase" evidence="6">
    <location>
        <begin position="101"/>
        <end position="351"/>
    </location>
</feature>
<dbReference type="SMART" id="SM00220">
    <property type="entry name" value="S_TKc"/>
    <property type="match status" value="1"/>
</dbReference>
<dbReference type="InterPro" id="IPR000719">
    <property type="entry name" value="Prot_kinase_dom"/>
</dbReference>
<comment type="similarity">
    <text evidence="4">Belongs to the protein kinase superfamily.</text>
</comment>
<keyword evidence="2 3" id="KW-0067">ATP-binding</keyword>
<feature type="binding site" evidence="3">
    <location>
        <position position="127"/>
    </location>
    <ligand>
        <name>ATP</name>
        <dbReference type="ChEBI" id="CHEBI:30616"/>
    </ligand>
</feature>
<evidence type="ECO:0000256" key="2">
    <source>
        <dbReference type="ARBA" id="ARBA00022840"/>
    </source>
</evidence>
<feature type="coiled-coil region" evidence="5">
    <location>
        <begin position="14"/>
        <end position="80"/>
    </location>
</feature>
<keyword evidence="8" id="KW-1185">Reference proteome</keyword>
<name>A0ABR2JQT4_9EUKA</name>
<dbReference type="Pfam" id="PF00069">
    <property type="entry name" value="Pkinase"/>
    <property type="match status" value="1"/>
</dbReference>
<dbReference type="PANTHER" id="PTHR23257">
    <property type="entry name" value="SERINE-THREONINE PROTEIN KINASE"/>
    <property type="match status" value="1"/>
</dbReference>
<dbReference type="SUPFAM" id="SSF56112">
    <property type="entry name" value="Protein kinase-like (PK-like)"/>
    <property type="match status" value="1"/>
</dbReference>
<organism evidence="7 8">
    <name type="scientific">Tritrichomonas musculus</name>
    <dbReference type="NCBI Taxonomy" id="1915356"/>
    <lineage>
        <taxon>Eukaryota</taxon>
        <taxon>Metamonada</taxon>
        <taxon>Parabasalia</taxon>
        <taxon>Tritrichomonadida</taxon>
        <taxon>Tritrichomonadidae</taxon>
        <taxon>Tritrichomonas</taxon>
    </lineage>
</organism>
<sequence>MDNPPPKSSDQSELEKVKLANESLKSQLETKTKEFESQQQQLQSKLDEIYNEKENLEIQLRNCQKQLEKLESTKNSAQLESTPNETNHKLKILDSELLKEYEKMEQIGIGSSGQVVKVAKKIFYALKIMSTENTTVENLRQFLNEYEIMNLLNHPNILKAFGVFLSDEKSLPSILLEYCQTNLSAVIKNKSFSNVQLICAIYQIAEGMRYIHFNKIIHRDLKPTNILVTSDGTIKISDFGISKLMTPEELTMTIGVGTNKFMAPEIIAEEDNYNEKVDVYSFGVLVYYTLSGGELPKIKTPQILQGKKAEIPSSFTKFAKELIDSCWEFEAENRPSFNEICQKLQANHYNLMNISNGETNEVEIFVQNHQKRLPKYGQ</sequence>
<reference evidence="7 8" key="1">
    <citation type="submission" date="2024-04" db="EMBL/GenBank/DDBJ databases">
        <title>Tritrichomonas musculus Genome.</title>
        <authorList>
            <person name="Alves-Ferreira E."/>
            <person name="Grigg M."/>
            <person name="Lorenzi H."/>
            <person name="Galac M."/>
        </authorList>
    </citation>
    <scope>NUCLEOTIDE SEQUENCE [LARGE SCALE GENOMIC DNA]</scope>
    <source>
        <strain evidence="7 8">EAF2021</strain>
    </source>
</reference>